<evidence type="ECO:0000259" key="11">
    <source>
        <dbReference type="PROSITE" id="PS51195"/>
    </source>
</evidence>
<evidence type="ECO:0000256" key="5">
    <source>
        <dbReference type="ARBA" id="ARBA00022884"/>
    </source>
</evidence>
<evidence type="ECO:0000256" key="3">
    <source>
        <dbReference type="ARBA" id="ARBA00022806"/>
    </source>
</evidence>
<reference evidence="13" key="1">
    <citation type="journal article" date="2017" name="Front. Plant Sci.">
        <title>Climate Clever Clovers: New Paradigm to Reduce the Environmental Footprint of Ruminants by Breeding Low Methanogenic Forages Utilizing Haplotype Variation.</title>
        <authorList>
            <person name="Kaur P."/>
            <person name="Appels R."/>
            <person name="Bayer P.E."/>
            <person name="Keeble-Gagnere G."/>
            <person name="Wang J."/>
            <person name="Hirakawa H."/>
            <person name="Shirasawa K."/>
            <person name="Vercoe P."/>
            <person name="Stefanova K."/>
            <person name="Durmic Z."/>
            <person name="Nichols P."/>
            <person name="Revell C."/>
            <person name="Isobe S.N."/>
            <person name="Edwards D."/>
            <person name="Erskine W."/>
        </authorList>
    </citation>
    <scope>NUCLEOTIDE SEQUENCE [LARGE SCALE GENOMIC DNA]</scope>
    <source>
        <strain evidence="13">cv. Daliak</strain>
    </source>
</reference>
<dbReference type="GO" id="GO:0003724">
    <property type="term" value="F:RNA helicase activity"/>
    <property type="evidence" value="ECO:0007669"/>
    <property type="project" value="UniProtKB-EC"/>
</dbReference>
<evidence type="ECO:0000256" key="7">
    <source>
        <dbReference type="RuleBase" id="RU365068"/>
    </source>
</evidence>
<feature type="region of interest" description="Disordered" evidence="8">
    <location>
        <begin position="109"/>
        <end position="133"/>
    </location>
</feature>
<name>A0A2Z6LN40_TRISU</name>
<feature type="domain" description="Helicase C-terminal" evidence="10">
    <location>
        <begin position="499"/>
        <end position="637"/>
    </location>
</feature>
<feature type="compositionally biased region" description="Basic and acidic residues" evidence="8">
    <location>
        <begin position="164"/>
        <end position="184"/>
    </location>
</feature>
<dbReference type="InterPro" id="IPR011545">
    <property type="entry name" value="DEAD/DEAH_box_helicase_dom"/>
</dbReference>
<keyword evidence="5 7" id="KW-0694">RNA-binding</keyword>
<gene>
    <name evidence="12" type="ORF">TSUD_77260</name>
</gene>
<evidence type="ECO:0000259" key="9">
    <source>
        <dbReference type="PROSITE" id="PS51192"/>
    </source>
</evidence>
<accession>A0A2Z6LN40</accession>
<evidence type="ECO:0000256" key="1">
    <source>
        <dbReference type="ARBA" id="ARBA00022741"/>
    </source>
</evidence>
<feature type="short sequence motif" description="Q motif" evidence="6">
    <location>
        <begin position="251"/>
        <end position="279"/>
    </location>
</feature>
<keyword evidence="1 7" id="KW-0547">Nucleotide-binding</keyword>
<feature type="region of interest" description="Disordered" evidence="8">
    <location>
        <begin position="73"/>
        <end position="94"/>
    </location>
</feature>
<comment type="domain">
    <text evidence="7">The Q motif is unique to and characteristic of the DEAD box family of RNA helicases and controls ATP binding and hydrolysis.</text>
</comment>
<dbReference type="Proteomes" id="UP000242715">
    <property type="component" value="Unassembled WGS sequence"/>
</dbReference>
<evidence type="ECO:0000256" key="6">
    <source>
        <dbReference type="PROSITE-ProRule" id="PRU00552"/>
    </source>
</evidence>
<proteinExistence type="inferred from homology"/>
<feature type="region of interest" description="Disordered" evidence="8">
    <location>
        <begin position="189"/>
        <end position="208"/>
    </location>
</feature>
<dbReference type="AlphaFoldDB" id="A0A2Z6LN40"/>
<comment type="similarity">
    <text evidence="7">Belongs to the DEAD box helicase family.</text>
</comment>
<keyword evidence="2 7" id="KW-0378">Hydrolase</keyword>
<protein>
    <recommendedName>
        <fullName evidence="7">ATP-dependent RNA helicase</fullName>
        <ecNumber evidence="7">3.6.4.13</ecNumber>
    </recommendedName>
</protein>
<keyword evidence="13" id="KW-1185">Reference proteome</keyword>
<dbReference type="InterPro" id="IPR001650">
    <property type="entry name" value="Helicase_C-like"/>
</dbReference>
<keyword evidence="4 7" id="KW-0067">ATP-binding</keyword>
<dbReference type="EMBL" id="DF973198">
    <property type="protein sequence ID" value="GAU19482.1"/>
    <property type="molecule type" value="Genomic_DNA"/>
</dbReference>
<dbReference type="OrthoDB" id="193716at2759"/>
<dbReference type="SUPFAM" id="SSF52540">
    <property type="entry name" value="P-loop containing nucleoside triphosphate hydrolases"/>
    <property type="match status" value="2"/>
</dbReference>
<evidence type="ECO:0000256" key="4">
    <source>
        <dbReference type="ARBA" id="ARBA00022840"/>
    </source>
</evidence>
<dbReference type="SMART" id="SM00490">
    <property type="entry name" value="HELICc"/>
    <property type="match status" value="1"/>
</dbReference>
<dbReference type="InterPro" id="IPR014014">
    <property type="entry name" value="RNA_helicase_DEAD_Q_motif"/>
</dbReference>
<dbReference type="PROSITE" id="PS51192">
    <property type="entry name" value="HELICASE_ATP_BIND_1"/>
    <property type="match status" value="1"/>
</dbReference>
<dbReference type="Pfam" id="PF00271">
    <property type="entry name" value="Helicase_C"/>
    <property type="match status" value="1"/>
</dbReference>
<evidence type="ECO:0000259" key="10">
    <source>
        <dbReference type="PROSITE" id="PS51194"/>
    </source>
</evidence>
<feature type="domain" description="Helicase ATP-binding" evidence="9">
    <location>
        <begin position="282"/>
        <end position="465"/>
    </location>
</feature>
<evidence type="ECO:0000256" key="8">
    <source>
        <dbReference type="SAM" id="MobiDB-lite"/>
    </source>
</evidence>
<comment type="function">
    <text evidence="7">RNA helicase.</text>
</comment>
<dbReference type="CDD" id="cd18787">
    <property type="entry name" value="SF2_C_DEAD"/>
    <property type="match status" value="1"/>
</dbReference>
<feature type="region of interest" description="Disordered" evidence="8">
    <location>
        <begin position="156"/>
        <end position="184"/>
    </location>
</feature>
<keyword evidence="3 7" id="KW-0347">Helicase</keyword>
<feature type="domain" description="DEAD-box RNA helicase Q" evidence="11">
    <location>
        <begin position="251"/>
        <end position="279"/>
    </location>
</feature>
<dbReference type="Pfam" id="PF00270">
    <property type="entry name" value="DEAD"/>
    <property type="match status" value="1"/>
</dbReference>
<evidence type="ECO:0000313" key="12">
    <source>
        <dbReference type="EMBL" id="GAU19482.1"/>
    </source>
</evidence>
<dbReference type="InterPro" id="IPR014001">
    <property type="entry name" value="Helicase_ATP-bd"/>
</dbReference>
<dbReference type="PROSITE" id="PS51195">
    <property type="entry name" value="Q_MOTIF"/>
    <property type="match status" value="1"/>
</dbReference>
<organism evidence="12 13">
    <name type="scientific">Trifolium subterraneum</name>
    <name type="common">Subterranean clover</name>
    <dbReference type="NCBI Taxonomy" id="3900"/>
    <lineage>
        <taxon>Eukaryota</taxon>
        <taxon>Viridiplantae</taxon>
        <taxon>Streptophyta</taxon>
        <taxon>Embryophyta</taxon>
        <taxon>Tracheophyta</taxon>
        <taxon>Spermatophyta</taxon>
        <taxon>Magnoliopsida</taxon>
        <taxon>eudicotyledons</taxon>
        <taxon>Gunneridae</taxon>
        <taxon>Pentapetalae</taxon>
        <taxon>rosids</taxon>
        <taxon>fabids</taxon>
        <taxon>Fabales</taxon>
        <taxon>Fabaceae</taxon>
        <taxon>Papilionoideae</taxon>
        <taxon>50 kb inversion clade</taxon>
        <taxon>NPAAA clade</taxon>
        <taxon>Hologalegina</taxon>
        <taxon>IRL clade</taxon>
        <taxon>Trifolieae</taxon>
        <taxon>Trifolium</taxon>
    </lineage>
</organism>
<feature type="compositionally biased region" description="Polar residues" evidence="8">
    <location>
        <begin position="123"/>
        <end position="133"/>
    </location>
</feature>
<dbReference type="SMART" id="SM00487">
    <property type="entry name" value="DEXDc"/>
    <property type="match status" value="1"/>
</dbReference>
<dbReference type="Gene3D" id="3.40.50.300">
    <property type="entry name" value="P-loop containing nucleotide triphosphate hydrolases"/>
    <property type="match status" value="2"/>
</dbReference>
<evidence type="ECO:0000256" key="2">
    <source>
        <dbReference type="ARBA" id="ARBA00022801"/>
    </source>
</evidence>
<dbReference type="PANTHER" id="PTHR24031">
    <property type="entry name" value="RNA HELICASE"/>
    <property type="match status" value="1"/>
</dbReference>
<dbReference type="EC" id="3.6.4.13" evidence="7"/>
<dbReference type="GO" id="GO:0005524">
    <property type="term" value="F:ATP binding"/>
    <property type="evidence" value="ECO:0007669"/>
    <property type="project" value="UniProtKB-UniRule"/>
</dbReference>
<dbReference type="GO" id="GO:0016787">
    <property type="term" value="F:hydrolase activity"/>
    <property type="evidence" value="ECO:0007669"/>
    <property type="project" value="UniProtKB-KW"/>
</dbReference>
<evidence type="ECO:0000313" key="13">
    <source>
        <dbReference type="Proteomes" id="UP000242715"/>
    </source>
</evidence>
<dbReference type="GO" id="GO:0003723">
    <property type="term" value="F:RNA binding"/>
    <property type="evidence" value="ECO:0007669"/>
    <property type="project" value="UniProtKB-UniRule"/>
</dbReference>
<dbReference type="InterPro" id="IPR027417">
    <property type="entry name" value="P-loop_NTPase"/>
</dbReference>
<sequence length="717" mass="81459">MWGWLIREGRKASSSSPWNLNLIRNMGGGPRTFPGGVSKWKWKRMHEKRAKDKQKNLLEQEKQLYQARIRSEIRSTHAPSSSSSSSTHNPISPHQHLKALADRFMKDGAQDLWNDSDGPLTPPQAQAQIEAQSSPQLDLRKLTHQPSNQNLTNFSQIRGFRSVPDGRDLSDRKRDLSDKKRVGTEKRRIWRKNDSSSDSESENEVECQNQGYYSNVGSIASLGKHDVKRERRVMPKKFDDGTDFSEQVQLIKFEECAISPLTIKALSSSGYIHMTRVQKTSLPVCLEDVDVMVKAKTGTGKTAAFLLPAIETVLKAMSSNKSHRAPPIYVLILCPTRELASQIAAEAKVLLKYHDGIGVQTLVGGVRFKDDQKRLESDPCQILVATPGRLLDHIENKSGISVRLMGMQMLVLDEADHLLDLGFRKDIEKIVDCLPRQRQSLLFSSTMPKEVRRLSQVVLKREHKYVDTVGMGCVETPVQVKQSYLIAPHESHFQMVHHILKDHISQTPDYKVIVFCITAMVTSLTYHLLRDMKLNVREIHSRKPQLYQTRVSDEFKEAKQMILVSSDVGISYPDVTLVIQVGIPSDREQYINRLGRTGREGKEGEGILLIAPWEEYFLNKIKDVPLEKFPLPDLDPQAQLKIEQSMAKIDNDIKEAAYHAWLCYYNSIMEIGREKTTVAELANRFSESIGLQRPPSLFRKTAIKMGLKDIPGIRIRR</sequence>
<dbReference type="PROSITE" id="PS51194">
    <property type="entry name" value="HELICASE_CTER"/>
    <property type="match status" value="1"/>
</dbReference>
<comment type="catalytic activity">
    <reaction evidence="7">
        <text>ATP + H2O = ADP + phosphate + H(+)</text>
        <dbReference type="Rhea" id="RHEA:13065"/>
        <dbReference type="ChEBI" id="CHEBI:15377"/>
        <dbReference type="ChEBI" id="CHEBI:15378"/>
        <dbReference type="ChEBI" id="CHEBI:30616"/>
        <dbReference type="ChEBI" id="CHEBI:43474"/>
        <dbReference type="ChEBI" id="CHEBI:456216"/>
        <dbReference type="EC" id="3.6.4.13"/>
    </reaction>
</comment>